<accession>A0A8H6V5V5</accession>
<dbReference type="EMBL" id="JACBAG010001926">
    <property type="protein sequence ID" value="KAF7175010.1"/>
    <property type="molecule type" value="Genomic_DNA"/>
</dbReference>
<evidence type="ECO:0000313" key="3">
    <source>
        <dbReference type="Proteomes" id="UP000641853"/>
    </source>
</evidence>
<name>A0A8H6V5V5_9EURO</name>
<feature type="region of interest" description="Disordered" evidence="1">
    <location>
        <begin position="210"/>
        <end position="249"/>
    </location>
</feature>
<keyword evidence="3" id="KW-1185">Reference proteome</keyword>
<evidence type="ECO:0000313" key="2">
    <source>
        <dbReference type="EMBL" id="KAF7175010.1"/>
    </source>
</evidence>
<gene>
    <name evidence="2" type="ORF">CNMCM7691_005478</name>
</gene>
<organism evidence="2 3">
    <name type="scientific">Aspergillus felis</name>
    <dbReference type="NCBI Taxonomy" id="1287682"/>
    <lineage>
        <taxon>Eukaryota</taxon>
        <taxon>Fungi</taxon>
        <taxon>Dikarya</taxon>
        <taxon>Ascomycota</taxon>
        <taxon>Pezizomycotina</taxon>
        <taxon>Eurotiomycetes</taxon>
        <taxon>Eurotiomycetidae</taxon>
        <taxon>Eurotiales</taxon>
        <taxon>Aspergillaceae</taxon>
        <taxon>Aspergillus</taxon>
        <taxon>Aspergillus subgen. Fumigati</taxon>
    </lineage>
</organism>
<dbReference type="Proteomes" id="UP000641853">
    <property type="component" value="Unassembled WGS sequence"/>
</dbReference>
<reference evidence="2" key="1">
    <citation type="submission" date="2020-06" db="EMBL/GenBank/DDBJ databases">
        <title>Draft genome sequences of strains closely related to Aspergillus parafelis and Aspergillus hiratsukae.</title>
        <authorList>
            <person name="Dos Santos R.A.C."/>
            <person name="Rivero-Menendez O."/>
            <person name="Steenwyk J.L."/>
            <person name="Mead M.E."/>
            <person name="Goldman G.H."/>
            <person name="Alastruey-Izquierdo A."/>
            <person name="Rokas A."/>
        </authorList>
    </citation>
    <scope>NUCLEOTIDE SEQUENCE</scope>
    <source>
        <strain evidence="2">CNM-CM7691</strain>
    </source>
</reference>
<evidence type="ECO:0000256" key="1">
    <source>
        <dbReference type="SAM" id="MobiDB-lite"/>
    </source>
</evidence>
<comment type="caution">
    <text evidence="2">The sequence shown here is derived from an EMBL/GenBank/DDBJ whole genome shotgun (WGS) entry which is preliminary data.</text>
</comment>
<sequence length="249" mass="28089">MRIGASILQPDNVLVTTRSGSNDSSIYIDAKPRPYYTLDDVKFEREDTAAGEIVKWIGNMRVPLAWDQDNYYLTSKKYPFKTAIISGTQKDGRGEVGKEHCYAIVEDNKVTNWCFVWPMGSAQSKKVGSATSELGEAYTNIRVNQRGNHVLTATRWKISGRMSAWPPVWSYWCYFDIYDIYGNEKRFYLDRSDRHNLLHLRENQPWSQAAVSDNGFPVDGHSPEAGYEPVPLGPDGAPDLEALGIKPSA</sequence>
<dbReference type="AlphaFoldDB" id="A0A8H6V5V5"/>
<protein>
    <submittedName>
        <fullName evidence="2">Uncharacterized protein</fullName>
    </submittedName>
</protein>
<proteinExistence type="predicted"/>